<dbReference type="InterPro" id="IPR036236">
    <property type="entry name" value="Znf_C2H2_sf"/>
</dbReference>
<dbReference type="Gene3D" id="3.30.160.60">
    <property type="entry name" value="Classic Zinc Finger"/>
    <property type="match status" value="1"/>
</dbReference>
<protein>
    <recommendedName>
        <fullName evidence="3">C2H2-type domain-containing protein</fullName>
    </recommendedName>
</protein>
<gene>
    <name evidence="4" type="ORF">C2G38_2044885</name>
</gene>
<dbReference type="PROSITE" id="PS50157">
    <property type="entry name" value="ZINC_FINGER_C2H2_2"/>
    <property type="match status" value="1"/>
</dbReference>
<name>A0A397UEM8_9GLOM</name>
<evidence type="ECO:0000313" key="4">
    <source>
        <dbReference type="EMBL" id="RIB08752.1"/>
    </source>
</evidence>
<dbReference type="SMART" id="SM00355">
    <property type="entry name" value="ZnF_C2H2"/>
    <property type="match status" value="2"/>
</dbReference>
<dbReference type="InterPro" id="IPR013087">
    <property type="entry name" value="Znf_C2H2_type"/>
</dbReference>
<evidence type="ECO:0000259" key="3">
    <source>
        <dbReference type="PROSITE" id="PS50157"/>
    </source>
</evidence>
<keyword evidence="1" id="KW-0479">Metal-binding</keyword>
<reference evidence="4 5" key="1">
    <citation type="submission" date="2018-06" db="EMBL/GenBank/DDBJ databases">
        <title>Comparative genomics reveals the genomic features of Rhizophagus irregularis, R. cerebriforme, R. diaphanum and Gigaspora rosea, and their symbiotic lifestyle signature.</title>
        <authorList>
            <person name="Morin E."/>
            <person name="San Clemente H."/>
            <person name="Chen E.C.H."/>
            <person name="De La Providencia I."/>
            <person name="Hainaut M."/>
            <person name="Kuo A."/>
            <person name="Kohler A."/>
            <person name="Murat C."/>
            <person name="Tang N."/>
            <person name="Roy S."/>
            <person name="Loubradou J."/>
            <person name="Henrissat B."/>
            <person name="Grigoriev I.V."/>
            <person name="Corradi N."/>
            <person name="Roux C."/>
            <person name="Martin F.M."/>
        </authorList>
    </citation>
    <scope>NUCLEOTIDE SEQUENCE [LARGE SCALE GENOMIC DNA]</scope>
    <source>
        <strain evidence="4 5">DAOM 194757</strain>
    </source>
</reference>
<dbReference type="PROSITE" id="PS00028">
    <property type="entry name" value="ZINC_FINGER_C2H2_1"/>
    <property type="match status" value="1"/>
</dbReference>
<dbReference type="Proteomes" id="UP000266673">
    <property type="component" value="Unassembled WGS sequence"/>
</dbReference>
<evidence type="ECO:0000256" key="2">
    <source>
        <dbReference type="SAM" id="MobiDB-lite"/>
    </source>
</evidence>
<feature type="domain" description="C2H2-type" evidence="3">
    <location>
        <begin position="96"/>
        <end position="125"/>
    </location>
</feature>
<sequence length="168" mass="18897">MPPENSDEPLPSENSVGSLPLVNSGESLPLVISGESLPLVNSGESLPLVNSGESLPPEDTGESLPLVGSDSDLIYNNRPISSRSTRCRSTSSAHRFRCNYNNCRRTFRSQGELQEHQYQHDGRSPFICFVEDCASFGTTYANRSNLRRHYNHYHPNEHYPQFRNRNTV</sequence>
<dbReference type="STRING" id="44941.A0A397UEM8"/>
<evidence type="ECO:0000256" key="1">
    <source>
        <dbReference type="PROSITE-ProRule" id="PRU00042"/>
    </source>
</evidence>
<comment type="caution">
    <text evidence="4">The sequence shown here is derived from an EMBL/GenBank/DDBJ whole genome shotgun (WGS) entry which is preliminary data.</text>
</comment>
<keyword evidence="1" id="KW-0862">Zinc</keyword>
<dbReference type="GO" id="GO:0008270">
    <property type="term" value="F:zinc ion binding"/>
    <property type="evidence" value="ECO:0007669"/>
    <property type="project" value="UniProtKB-KW"/>
</dbReference>
<dbReference type="EMBL" id="QKWP01001466">
    <property type="protein sequence ID" value="RIB08752.1"/>
    <property type="molecule type" value="Genomic_DNA"/>
</dbReference>
<organism evidence="4 5">
    <name type="scientific">Gigaspora rosea</name>
    <dbReference type="NCBI Taxonomy" id="44941"/>
    <lineage>
        <taxon>Eukaryota</taxon>
        <taxon>Fungi</taxon>
        <taxon>Fungi incertae sedis</taxon>
        <taxon>Mucoromycota</taxon>
        <taxon>Glomeromycotina</taxon>
        <taxon>Glomeromycetes</taxon>
        <taxon>Diversisporales</taxon>
        <taxon>Gigasporaceae</taxon>
        <taxon>Gigaspora</taxon>
    </lineage>
</organism>
<evidence type="ECO:0000313" key="5">
    <source>
        <dbReference type="Proteomes" id="UP000266673"/>
    </source>
</evidence>
<dbReference type="SUPFAM" id="SSF57667">
    <property type="entry name" value="beta-beta-alpha zinc fingers"/>
    <property type="match status" value="1"/>
</dbReference>
<keyword evidence="1" id="KW-0863">Zinc-finger</keyword>
<dbReference type="AlphaFoldDB" id="A0A397UEM8"/>
<proteinExistence type="predicted"/>
<accession>A0A397UEM8</accession>
<dbReference type="OrthoDB" id="654211at2759"/>
<feature type="region of interest" description="Disordered" evidence="2">
    <location>
        <begin position="1"/>
        <end position="24"/>
    </location>
</feature>
<keyword evidence="5" id="KW-1185">Reference proteome</keyword>